<dbReference type="Gene3D" id="3.30.530.20">
    <property type="match status" value="1"/>
</dbReference>
<dbReference type="PANTHER" id="PTHR12901">
    <property type="entry name" value="SPERM PROTEIN HOMOLOG"/>
    <property type="match status" value="1"/>
</dbReference>
<dbReference type="CDD" id="cd07813">
    <property type="entry name" value="COQ10p_like"/>
    <property type="match status" value="1"/>
</dbReference>
<gene>
    <name evidence="3" type="ORF">ACFQ00_17615</name>
</gene>
<sequence length="159" mass="17982">MPEHREVRVLPYTPEQLFDLVADVGRYGEFLPWVIATRVKSRSETEMVADMVVGFKVFRETFTSRVVLDRPHHIHIDYVSGPLKFLYNDWRFKAVGGGTEVDFHVDFAFRQSILNALAGAYFHEAFRKMVTAFETRAAKVYAAADASSGSNSSSAQRTA</sequence>
<dbReference type="Proteomes" id="UP001597124">
    <property type="component" value="Unassembled WGS sequence"/>
</dbReference>
<feature type="domain" description="Coenzyme Q-binding protein COQ10 START" evidence="2">
    <location>
        <begin position="10"/>
        <end position="134"/>
    </location>
</feature>
<proteinExistence type="inferred from homology"/>
<accession>A0ABW3C853</accession>
<protein>
    <submittedName>
        <fullName evidence="3">Type II toxin-antitoxin system RatA family toxin</fullName>
    </submittedName>
</protein>
<dbReference type="SUPFAM" id="SSF55961">
    <property type="entry name" value="Bet v1-like"/>
    <property type="match status" value="1"/>
</dbReference>
<dbReference type="InterPro" id="IPR005031">
    <property type="entry name" value="COQ10_START"/>
</dbReference>
<dbReference type="RefSeq" id="WP_381493951.1">
    <property type="nucleotide sequence ID" value="NZ_JBHTIK010000015.1"/>
</dbReference>
<keyword evidence="4" id="KW-1185">Reference proteome</keyword>
<dbReference type="Pfam" id="PF03364">
    <property type="entry name" value="Polyketide_cyc"/>
    <property type="match status" value="1"/>
</dbReference>
<dbReference type="PANTHER" id="PTHR12901:SF10">
    <property type="entry name" value="COENZYME Q-BINDING PROTEIN COQ10, MITOCHONDRIAL"/>
    <property type="match status" value="1"/>
</dbReference>
<organism evidence="3 4">
    <name type="scientific">Sphingosinicella xenopeptidilytica</name>
    <dbReference type="NCBI Taxonomy" id="364098"/>
    <lineage>
        <taxon>Bacteria</taxon>
        <taxon>Pseudomonadati</taxon>
        <taxon>Pseudomonadota</taxon>
        <taxon>Alphaproteobacteria</taxon>
        <taxon>Sphingomonadales</taxon>
        <taxon>Sphingosinicellaceae</taxon>
        <taxon>Sphingosinicella</taxon>
    </lineage>
</organism>
<dbReference type="EMBL" id="JBHTIK010000015">
    <property type="protein sequence ID" value="MFD0850158.1"/>
    <property type="molecule type" value="Genomic_DNA"/>
</dbReference>
<dbReference type="InterPro" id="IPR023393">
    <property type="entry name" value="START-like_dom_sf"/>
</dbReference>
<evidence type="ECO:0000256" key="1">
    <source>
        <dbReference type="ARBA" id="ARBA00008918"/>
    </source>
</evidence>
<evidence type="ECO:0000313" key="4">
    <source>
        <dbReference type="Proteomes" id="UP001597124"/>
    </source>
</evidence>
<evidence type="ECO:0000313" key="3">
    <source>
        <dbReference type="EMBL" id="MFD0850158.1"/>
    </source>
</evidence>
<evidence type="ECO:0000259" key="2">
    <source>
        <dbReference type="Pfam" id="PF03364"/>
    </source>
</evidence>
<comment type="caution">
    <text evidence="3">The sequence shown here is derived from an EMBL/GenBank/DDBJ whole genome shotgun (WGS) entry which is preliminary data.</text>
</comment>
<comment type="similarity">
    <text evidence="1">Belongs to the ribosome association toxin RatA family.</text>
</comment>
<dbReference type="InterPro" id="IPR044996">
    <property type="entry name" value="COQ10-like"/>
</dbReference>
<name>A0ABW3C853_SPHXN</name>
<reference evidence="4" key="1">
    <citation type="journal article" date="2019" name="Int. J. Syst. Evol. Microbiol.">
        <title>The Global Catalogue of Microorganisms (GCM) 10K type strain sequencing project: providing services to taxonomists for standard genome sequencing and annotation.</title>
        <authorList>
            <consortium name="The Broad Institute Genomics Platform"/>
            <consortium name="The Broad Institute Genome Sequencing Center for Infectious Disease"/>
            <person name="Wu L."/>
            <person name="Ma J."/>
        </authorList>
    </citation>
    <scope>NUCLEOTIDE SEQUENCE [LARGE SCALE GENOMIC DNA]</scope>
    <source>
        <strain evidence="4">CCUG 52537</strain>
    </source>
</reference>